<name>A0A5J5FAH7_9PEZI</name>
<feature type="chain" id="PRO_5023833145" description="Secreted protein" evidence="2">
    <location>
        <begin position="18"/>
        <end position="70"/>
    </location>
</feature>
<feature type="region of interest" description="Disordered" evidence="1">
    <location>
        <begin position="40"/>
        <end position="60"/>
    </location>
</feature>
<evidence type="ECO:0008006" key="5">
    <source>
        <dbReference type="Google" id="ProtNLM"/>
    </source>
</evidence>
<keyword evidence="4" id="KW-1185">Reference proteome</keyword>
<dbReference type="EMBL" id="VXIS01000011">
    <property type="protein sequence ID" value="KAA8913851.1"/>
    <property type="molecule type" value="Genomic_DNA"/>
</dbReference>
<comment type="caution">
    <text evidence="3">The sequence shown here is derived from an EMBL/GenBank/DDBJ whole genome shotgun (WGS) entry which is preliminary data.</text>
</comment>
<dbReference type="AlphaFoldDB" id="A0A5J5FAH7"/>
<accession>A0A5J5FAH7</accession>
<evidence type="ECO:0000256" key="2">
    <source>
        <dbReference type="SAM" id="SignalP"/>
    </source>
</evidence>
<proteinExistence type="predicted"/>
<dbReference type="Proteomes" id="UP000326924">
    <property type="component" value="Unassembled WGS sequence"/>
</dbReference>
<dbReference type="InParanoid" id="A0A5J5FAH7"/>
<keyword evidence="2" id="KW-0732">Signal</keyword>
<protein>
    <recommendedName>
        <fullName evidence="5">Secreted protein</fullName>
    </recommendedName>
</protein>
<evidence type="ECO:0000313" key="3">
    <source>
        <dbReference type="EMBL" id="KAA8913851.1"/>
    </source>
</evidence>
<gene>
    <name evidence="3" type="ORF">FN846DRAFT_927832</name>
</gene>
<feature type="signal peptide" evidence="2">
    <location>
        <begin position="1"/>
        <end position="17"/>
    </location>
</feature>
<feature type="compositionally biased region" description="Low complexity" evidence="1">
    <location>
        <begin position="49"/>
        <end position="60"/>
    </location>
</feature>
<organism evidence="3 4">
    <name type="scientific">Sphaerosporella brunnea</name>
    <dbReference type="NCBI Taxonomy" id="1250544"/>
    <lineage>
        <taxon>Eukaryota</taxon>
        <taxon>Fungi</taxon>
        <taxon>Dikarya</taxon>
        <taxon>Ascomycota</taxon>
        <taxon>Pezizomycotina</taxon>
        <taxon>Pezizomycetes</taxon>
        <taxon>Pezizales</taxon>
        <taxon>Pyronemataceae</taxon>
        <taxon>Sphaerosporella</taxon>
    </lineage>
</organism>
<reference evidence="3 4" key="1">
    <citation type="submission" date="2019-09" db="EMBL/GenBank/DDBJ databases">
        <title>Draft genome of the ectomycorrhizal ascomycete Sphaerosporella brunnea.</title>
        <authorList>
            <consortium name="DOE Joint Genome Institute"/>
            <person name="Benucci G.M."/>
            <person name="Marozzi G."/>
            <person name="Antonielli L."/>
            <person name="Sanchez S."/>
            <person name="Marco P."/>
            <person name="Wang X."/>
            <person name="Falini L.B."/>
            <person name="Barry K."/>
            <person name="Haridas S."/>
            <person name="Lipzen A."/>
            <person name="Labutti K."/>
            <person name="Grigoriev I.V."/>
            <person name="Murat C."/>
            <person name="Martin F."/>
            <person name="Albertini E."/>
            <person name="Donnini D."/>
            <person name="Bonito G."/>
        </authorList>
    </citation>
    <scope>NUCLEOTIDE SEQUENCE [LARGE SCALE GENOMIC DNA]</scope>
    <source>
        <strain evidence="3 4">Sb_GMNB300</strain>
    </source>
</reference>
<evidence type="ECO:0000256" key="1">
    <source>
        <dbReference type="SAM" id="MobiDB-lite"/>
    </source>
</evidence>
<evidence type="ECO:0000313" key="4">
    <source>
        <dbReference type="Proteomes" id="UP000326924"/>
    </source>
</evidence>
<sequence length="70" mass="7396">MWLGVLWVCAGLAGVRSTRLLSSIQPNNAKTFVVHEEALGRPTMPPPASQSSSSNRSGVASCCLFGEHPT</sequence>